<dbReference type="GO" id="GO:0006351">
    <property type="term" value="P:DNA-templated transcription"/>
    <property type="evidence" value="ECO:0007669"/>
    <property type="project" value="InterPro"/>
</dbReference>
<evidence type="ECO:0000313" key="9">
    <source>
        <dbReference type="Proteomes" id="UP000051487"/>
    </source>
</evidence>
<evidence type="ECO:0000256" key="3">
    <source>
        <dbReference type="ARBA" id="ARBA00023125"/>
    </source>
</evidence>
<dbReference type="PROSITE" id="PS50048">
    <property type="entry name" value="ZN2_CY6_FUNGAL_2"/>
    <property type="match status" value="1"/>
</dbReference>
<accession>A0AAN4PCP4</accession>
<keyword evidence="5" id="KW-0539">Nucleus</keyword>
<dbReference type="AlphaFoldDB" id="A0AAN4PCP4"/>
<feature type="domain" description="Zn(2)-C6 fungal-type" evidence="7">
    <location>
        <begin position="186"/>
        <end position="215"/>
    </location>
</feature>
<evidence type="ECO:0000256" key="1">
    <source>
        <dbReference type="ARBA" id="ARBA00022723"/>
    </source>
</evidence>
<dbReference type="Gene3D" id="4.10.240.10">
    <property type="entry name" value="Zn(2)-C6 fungal-type DNA-binding domain"/>
    <property type="match status" value="1"/>
</dbReference>
<comment type="caution">
    <text evidence="8">The sequence shown here is derived from an EMBL/GenBank/DDBJ whole genome shotgun (WGS) entry which is preliminary data.</text>
</comment>
<keyword evidence="4" id="KW-0804">Transcription</keyword>
<dbReference type="Pfam" id="PF04082">
    <property type="entry name" value="Fungal_trans"/>
    <property type="match status" value="1"/>
</dbReference>
<dbReference type="InterPro" id="IPR036864">
    <property type="entry name" value="Zn2-C6_fun-type_DNA-bd_sf"/>
</dbReference>
<dbReference type="SMART" id="SM00066">
    <property type="entry name" value="GAL4"/>
    <property type="match status" value="1"/>
</dbReference>
<feature type="coiled-coil region" evidence="6">
    <location>
        <begin position="224"/>
        <end position="251"/>
    </location>
</feature>
<dbReference type="PANTHER" id="PTHR47256:SF4">
    <property type="entry name" value="ZN(II)2CYS6 TRANSCRIPTION FACTOR (EUROFUNG)"/>
    <property type="match status" value="1"/>
</dbReference>
<keyword evidence="3" id="KW-0238">DNA-binding</keyword>
<dbReference type="SUPFAM" id="SSF57701">
    <property type="entry name" value="Zn2/Cys6 DNA-binding domain"/>
    <property type="match status" value="1"/>
</dbReference>
<keyword evidence="2" id="KW-0805">Transcription regulation</keyword>
<sequence length="813" mass="91827">MHPILLPMYAASARRQPFLRSQGGALPPLPGTMLIMFDALDQVGKRSPAWKLGCDIPAVKSGEGILYRDNFSAEKWSLACYVGAGKPPLEEGPKVEGAILLGRSDVKLQILARSLDAKYPLPPPAGPFAVLSTGSLTWPLLLTRDFMSDSHYQSSSRPLAPAPGRLLKRNASSDELVPARKHKTTACKACKRKKLKCRGDPPCQHCVSHGIKCEVDAMSDMRRKNAMDRKLAKLEKVADTLTRLVNALRDSESRRVSQLLNLIRSNASFDELQLFLEQQFSRYELESTPELRDIQSQLSQTTDVAPLGWRYLRVDRLADDPVYKVPAKPWTAVTDDSELVSHLVSLWLTWTYPWFNWLDADCLIKHMQEGKLGSRFCSPFLVNAILAEACYYSDYEEVFTVPGDMLTRGDQFFDEARRLFEAGEDEGDSPSLPTIQGLMILFVRTSLMGKDRMGWVYLDLAARGAQEYAASHPPHAMEDAEERRAIDRTLWGIFSMASTASVSLMKHFDIHPPRQSPVTRIIHQRHKDDVWQPYPRSTDAGVPSHISCVFNRWCAIACITVEISRAFYQEEDRIPRAEMLPFVNDIYQKLQDWYADMPECLLVENATVPHALSLHLFYHTTVMQIFGLLKANNEHLDPETIQSARNICIENALRIAHLIGIHRDKWGIGRMAPSTIQWLSIGMFTLLEALDSPDHRNRAAFIELCIVARAIARRFPLAKGILRMIQLSANQMQVVLPAETDALFTDFETRSWEGKDRHTFSTFYPNFVTAVRQGAAREGDVSMDRFLEKWDSLAISDCKEETPTEKTDGKDGS</sequence>
<dbReference type="CDD" id="cd00067">
    <property type="entry name" value="GAL4"/>
    <property type="match status" value="1"/>
</dbReference>
<keyword evidence="1" id="KW-0479">Metal-binding</keyword>
<dbReference type="InterPro" id="IPR053187">
    <property type="entry name" value="Notoamide_regulator"/>
</dbReference>
<dbReference type="Proteomes" id="UP000051487">
    <property type="component" value="Unassembled WGS sequence"/>
</dbReference>
<evidence type="ECO:0000256" key="4">
    <source>
        <dbReference type="ARBA" id="ARBA00023163"/>
    </source>
</evidence>
<dbReference type="GO" id="GO:0008270">
    <property type="term" value="F:zinc ion binding"/>
    <property type="evidence" value="ECO:0007669"/>
    <property type="project" value="InterPro"/>
</dbReference>
<dbReference type="InterPro" id="IPR001138">
    <property type="entry name" value="Zn2Cys6_DnaBD"/>
</dbReference>
<dbReference type="Pfam" id="PF00172">
    <property type="entry name" value="Zn_clus"/>
    <property type="match status" value="1"/>
</dbReference>
<proteinExistence type="predicted"/>
<dbReference type="PANTHER" id="PTHR47256">
    <property type="entry name" value="ZN(II)2CYS6 TRANSCRIPTION FACTOR (EUROFUNG)-RELATED"/>
    <property type="match status" value="1"/>
</dbReference>
<gene>
    <name evidence="8" type="ORF">ALT_1184</name>
</gene>
<dbReference type="CDD" id="cd12148">
    <property type="entry name" value="fungal_TF_MHR"/>
    <property type="match status" value="1"/>
</dbReference>
<evidence type="ECO:0000256" key="5">
    <source>
        <dbReference type="ARBA" id="ARBA00023242"/>
    </source>
</evidence>
<evidence type="ECO:0000256" key="2">
    <source>
        <dbReference type="ARBA" id="ARBA00023015"/>
    </source>
</evidence>
<evidence type="ECO:0000259" key="7">
    <source>
        <dbReference type="PROSITE" id="PS50048"/>
    </source>
</evidence>
<reference evidence="8 9" key="1">
    <citation type="submission" date="2015-11" db="EMBL/GenBank/DDBJ databases">
        <title>Aspergillus lentulus strain IFM 54703T.</title>
        <authorList>
            <person name="Kusuya Y."/>
            <person name="Sakai K."/>
            <person name="Kamei K."/>
            <person name="Takahashi H."/>
            <person name="Yaguchi T."/>
        </authorList>
    </citation>
    <scope>NUCLEOTIDE SEQUENCE [LARGE SCALE GENOMIC DNA]</scope>
    <source>
        <strain evidence="8 9">IFM 54703</strain>
    </source>
</reference>
<protein>
    <recommendedName>
        <fullName evidence="7">Zn(2)-C6 fungal-type domain-containing protein</fullName>
    </recommendedName>
</protein>
<name>A0AAN4PCP4_ASPLE</name>
<keyword evidence="6" id="KW-0175">Coiled coil</keyword>
<dbReference type="EMBL" id="BCLY01000001">
    <property type="protein sequence ID" value="GAQ03863.1"/>
    <property type="molecule type" value="Genomic_DNA"/>
</dbReference>
<dbReference type="GO" id="GO:0000981">
    <property type="term" value="F:DNA-binding transcription factor activity, RNA polymerase II-specific"/>
    <property type="evidence" value="ECO:0007669"/>
    <property type="project" value="InterPro"/>
</dbReference>
<evidence type="ECO:0000313" key="8">
    <source>
        <dbReference type="EMBL" id="GAQ03863.1"/>
    </source>
</evidence>
<dbReference type="GO" id="GO:0003677">
    <property type="term" value="F:DNA binding"/>
    <property type="evidence" value="ECO:0007669"/>
    <property type="project" value="UniProtKB-KW"/>
</dbReference>
<organism evidence="8 9">
    <name type="scientific">Aspergillus lentulus</name>
    <dbReference type="NCBI Taxonomy" id="293939"/>
    <lineage>
        <taxon>Eukaryota</taxon>
        <taxon>Fungi</taxon>
        <taxon>Dikarya</taxon>
        <taxon>Ascomycota</taxon>
        <taxon>Pezizomycotina</taxon>
        <taxon>Eurotiomycetes</taxon>
        <taxon>Eurotiomycetidae</taxon>
        <taxon>Eurotiales</taxon>
        <taxon>Aspergillaceae</taxon>
        <taxon>Aspergillus</taxon>
        <taxon>Aspergillus subgen. Fumigati</taxon>
    </lineage>
</organism>
<dbReference type="InterPro" id="IPR007219">
    <property type="entry name" value="XnlR_reg_dom"/>
</dbReference>
<dbReference type="PROSITE" id="PS00463">
    <property type="entry name" value="ZN2_CY6_FUNGAL_1"/>
    <property type="match status" value="1"/>
</dbReference>
<evidence type="ECO:0000256" key="6">
    <source>
        <dbReference type="SAM" id="Coils"/>
    </source>
</evidence>